<keyword evidence="1" id="KW-0472">Membrane</keyword>
<keyword evidence="1" id="KW-0812">Transmembrane</keyword>
<feature type="transmembrane region" description="Helical" evidence="1">
    <location>
        <begin position="102"/>
        <end position="122"/>
    </location>
</feature>
<evidence type="ECO:0000313" key="3">
    <source>
        <dbReference type="Proteomes" id="UP000189933"/>
    </source>
</evidence>
<name>A0A1T4LR28_9FIRM</name>
<dbReference type="Proteomes" id="UP000189933">
    <property type="component" value="Unassembled WGS sequence"/>
</dbReference>
<feature type="transmembrane region" description="Helical" evidence="1">
    <location>
        <begin position="77"/>
        <end position="96"/>
    </location>
</feature>
<keyword evidence="3" id="KW-1185">Reference proteome</keyword>
<sequence length="127" mass="14913">MQELLFYSQLAVTALAIMWYIFAAFQGFKFLTGQMTTTEMVPSLKNLTMLGLLFSILSILFTGFYNLTTEKVFWENIMLVSIVDILFNAAVLHMLYWKWRPYWPAATTILTIFIDAFLRVMFTKFYL</sequence>
<proteinExistence type="predicted"/>
<protein>
    <submittedName>
        <fullName evidence="2">Uncharacterized protein</fullName>
    </submittedName>
</protein>
<feature type="transmembrane region" description="Helical" evidence="1">
    <location>
        <begin position="47"/>
        <end position="65"/>
    </location>
</feature>
<accession>A0A1T4LR28</accession>
<evidence type="ECO:0000313" key="2">
    <source>
        <dbReference type="EMBL" id="SJZ57192.1"/>
    </source>
</evidence>
<keyword evidence="1" id="KW-1133">Transmembrane helix</keyword>
<dbReference type="RefSeq" id="WP_078664419.1">
    <property type="nucleotide sequence ID" value="NZ_FUXM01000002.1"/>
</dbReference>
<dbReference type="AlphaFoldDB" id="A0A1T4LR28"/>
<organism evidence="2 3">
    <name type="scientific">Carboxydocella sporoproducens DSM 16521</name>
    <dbReference type="NCBI Taxonomy" id="1121270"/>
    <lineage>
        <taxon>Bacteria</taxon>
        <taxon>Bacillati</taxon>
        <taxon>Bacillota</taxon>
        <taxon>Clostridia</taxon>
        <taxon>Eubacteriales</taxon>
        <taxon>Clostridiales Family XVI. Incertae Sedis</taxon>
        <taxon>Carboxydocella</taxon>
    </lineage>
</organism>
<evidence type="ECO:0000256" key="1">
    <source>
        <dbReference type="SAM" id="Phobius"/>
    </source>
</evidence>
<dbReference type="EMBL" id="FUXM01000002">
    <property type="protein sequence ID" value="SJZ57192.1"/>
    <property type="molecule type" value="Genomic_DNA"/>
</dbReference>
<reference evidence="3" key="1">
    <citation type="submission" date="2017-02" db="EMBL/GenBank/DDBJ databases">
        <authorList>
            <person name="Varghese N."/>
            <person name="Submissions S."/>
        </authorList>
    </citation>
    <scope>NUCLEOTIDE SEQUENCE [LARGE SCALE GENOMIC DNA]</scope>
    <source>
        <strain evidence="3">DSM 16521</strain>
    </source>
</reference>
<gene>
    <name evidence="2" type="ORF">SAMN02745885_00263</name>
</gene>